<evidence type="ECO:0000313" key="2">
    <source>
        <dbReference type="Proteomes" id="UP001589595"/>
    </source>
</evidence>
<accession>A0ABD5MKG0</accession>
<name>A0ABD5MKG0_9EURY</name>
<sequence length="94" mass="10510">MRLSEAREAFADRLTFPIDRETVIERVGDVTLDAPNGENTTVAAVLDRSDPTTYESVEELHDTLVGLVDDAFIGRKYYDDRGDQTGIPTDQESF</sequence>
<dbReference type="Pfam" id="PF19102">
    <property type="entry name" value="DUF5789"/>
    <property type="match status" value="1"/>
</dbReference>
<protein>
    <submittedName>
        <fullName evidence="1">DUF5789 family protein</fullName>
    </submittedName>
</protein>
<organism evidence="1 2">
    <name type="scientific">Halobaculum roseum</name>
    <dbReference type="NCBI Taxonomy" id="2175149"/>
    <lineage>
        <taxon>Archaea</taxon>
        <taxon>Methanobacteriati</taxon>
        <taxon>Methanobacteriota</taxon>
        <taxon>Stenosarchaea group</taxon>
        <taxon>Halobacteria</taxon>
        <taxon>Halobacteriales</taxon>
        <taxon>Haloferacaceae</taxon>
        <taxon>Halobaculum</taxon>
    </lineage>
</organism>
<gene>
    <name evidence="1" type="ORF">ACFFOL_07390</name>
</gene>
<keyword evidence="2" id="KW-1185">Reference proteome</keyword>
<dbReference type="Proteomes" id="UP001589595">
    <property type="component" value="Unassembled WGS sequence"/>
</dbReference>
<dbReference type="InterPro" id="IPR043899">
    <property type="entry name" value="DUF5789"/>
</dbReference>
<dbReference type="RefSeq" id="WP_222922824.1">
    <property type="nucleotide sequence ID" value="NZ_CP082286.1"/>
</dbReference>
<dbReference type="AlphaFoldDB" id="A0ABD5MKG0"/>
<evidence type="ECO:0000313" key="1">
    <source>
        <dbReference type="EMBL" id="MFB9823992.1"/>
    </source>
</evidence>
<proteinExistence type="predicted"/>
<dbReference type="GeneID" id="67210176"/>
<comment type="caution">
    <text evidence="1">The sequence shown here is derived from an EMBL/GenBank/DDBJ whole genome shotgun (WGS) entry which is preliminary data.</text>
</comment>
<dbReference type="EMBL" id="JBHMAJ010000006">
    <property type="protein sequence ID" value="MFB9823992.1"/>
    <property type="molecule type" value="Genomic_DNA"/>
</dbReference>
<reference evidence="1" key="1">
    <citation type="submission" date="2024-09" db="EMBL/GenBank/DDBJ databases">
        <authorList>
            <person name="Sun Q."/>
        </authorList>
    </citation>
    <scope>NUCLEOTIDE SEQUENCE [LARGE SCALE GENOMIC DNA]</scope>
    <source>
        <strain evidence="1">JCM 31273</strain>
    </source>
</reference>